<evidence type="ECO:0000259" key="11">
    <source>
        <dbReference type="SMART" id="SM00836"/>
    </source>
</evidence>
<gene>
    <name evidence="12" type="primary">argS_53</name>
    <name evidence="12" type="ORF">SDC9_165259</name>
</gene>
<evidence type="ECO:0000256" key="1">
    <source>
        <dbReference type="ARBA" id="ARBA00004496"/>
    </source>
</evidence>
<keyword evidence="9" id="KW-0030">Aminoacyl-tRNA synthetase</keyword>
<dbReference type="GO" id="GO:0005737">
    <property type="term" value="C:cytoplasm"/>
    <property type="evidence" value="ECO:0007669"/>
    <property type="project" value="UniProtKB-SubCell"/>
</dbReference>
<evidence type="ECO:0000256" key="4">
    <source>
        <dbReference type="ARBA" id="ARBA00022490"/>
    </source>
</evidence>
<dbReference type="SUPFAM" id="SSF47323">
    <property type="entry name" value="Anticodon-binding domain of a subclass of class I aminoacyl-tRNA synthetases"/>
    <property type="match status" value="1"/>
</dbReference>
<keyword evidence="6" id="KW-0547">Nucleotide-binding</keyword>
<feature type="domain" description="DALR anticodon binding" evidence="11">
    <location>
        <begin position="27"/>
        <end position="147"/>
    </location>
</feature>
<dbReference type="AlphaFoldDB" id="A0A645G195"/>
<reference evidence="12" key="1">
    <citation type="submission" date="2019-08" db="EMBL/GenBank/DDBJ databases">
        <authorList>
            <person name="Kucharzyk K."/>
            <person name="Murdoch R.W."/>
            <person name="Higgins S."/>
            <person name="Loffler F."/>
        </authorList>
    </citation>
    <scope>NUCLEOTIDE SEQUENCE</scope>
</reference>
<keyword evidence="7" id="KW-0067">ATP-binding</keyword>
<dbReference type="PANTHER" id="PTHR11956:SF5">
    <property type="entry name" value="ARGININE--TRNA LIGASE, CYTOPLASMIC"/>
    <property type="match status" value="1"/>
</dbReference>
<keyword evidence="8" id="KW-0648">Protein biosynthesis</keyword>
<comment type="caution">
    <text evidence="12">The sequence shown here is derived from an EMBL/GenBank/DDBJ whole genome shotgun (WGS) entry which is preliminary data.</text>
</comment>
<accession>A0A645G195</accession>
<keyword evidence="4" id="KW-0963">Cytoplasm</keyword>
<dbReference type="SMART" id="SM00836">
    <property type="entry name" value="DALR_1"/>
    <property type="match status" value="1"/>
</dbReference>
<evidence type="ECO:0000256" key="2">
    <source>
        <dbReference type="ARBA" id="ARBA00005594"/>
    </source>
</evidence>
<evidence type="ECO:0000256" key="6">
    <source>
        <dbReference type="ARBA" id="ARBA00022741"/>
    </source>
</evidence>
<dbReference type="FunFam" id="1.10.730.10:FF:000008">
    <property type="entry name" value="Arginine--tRNA ligase"/>
    <property type="match status" value="1"/>
</dbReference>
<dbReference type="GO" id="GO:0006420">
    <property type="term" value="P:arginyl-tRNA aminoacylation"/>
    <property type="evidence" value="ECO:0007669"/>
    <property type="project" value="InterPro"/>
</dbReference>
<evidence type="ECO:0000256" key="7">
    <source>
        <dbReference type="ARBA" id="ARBA00022840"/>
    </source>
</evidence>
<dbReference type="InterPro" id="IPR001278">
    <property type="entry name" value="Arg-tRNA-ligase"/>
</dbReference>
<dbReference type="GO" id="GO:0004814">
    <property type="term" value="F:arginine-tRNA ligase activity"/>
    <property type="evidence" value="ECO:0007669"/>
    <property type="project" value="UniProtKB-EC"/>
</dbReference>
<protein>
    <recommendedName>
        <fullName evidence="3">arginine--tRNA ligase</fullName>
        <ecNumber evidence="3">6.1.1.19</ecNumber>
    </recommendedName>
</protein>
<keyword evidence="5 12" id="KW-0436">Ligase</keyword>
<dbReference type="Gene3D" id="1.10.730.10">
    <property type="entry name" value="Isoleucyl-tRNA Synthetase, Domain 1"/>
    <property type="match status" value="1"/>
</dbReference>
<comment type="catalytic activity">
    <reaction evidence="10">
        <text>tRNA(Arg) + L-arginine + ATP = L-arginyl-tRNA(Arg) + AMP + diphosphate</text>
        <dbReference type="Rhea" id="RHEA:20301"/>
        <dbReference type="Rhea" id="RHEA-COMP:9658"/>
        <dbReference type="Rhea" id="RHEA-COMP:9673"/>
        <dbReference type="ChEBI" id="CHEBI:30616"/>
        <dbReference type="ChEBI" id="CHEBI:32682"/>
        <dbReference type="ChEBI" id="CHEBI:33019"/>
        <dbReference type="ChEBI" id="CHEBI:78442"/>
        <dbReference type="ChEBI" id="CHEBI:78513"/>
        <dbReference type="ChEBI" id="CHEBI:456215"/>
        <dbReference type="EC" id="6.1.1.19"/>
    </reaction>
</comment>
<dbReference type="EC" id="6.1.1.19" evidence="3"/>
<sequence length="147" mass="16616">MRSIDSQLDFDLDLAKSHSNENPVYYIQYAHARIASIFRQAGEASVNYQGYKNVKLNMLVEQSEIDLIKKMGDYPDEVSGAARERAPHRIARYVHELAGLFHTFYNQCRIIGVDAELQLARLALVEAVQNTIHHALGIMGIDAPDKM</sequence>
<dbReference type="PANTHER" id="PTHR11956">
    <property type="entry name" value="ARGINYL-TRNA SYNTHETASE"/>
    <property type="match status" value="1"/>
</dbReference>
<proteinExistence type="inferred from homology"/>
<evidence type="ECO:0000256" key="9">
    <source>
        <dbReference type="ARBA" id="ARBA00023146"/>
    </source>
</evidence>
<dbReference type="GO" id="GO:0005524">
    <property type="term" value="F:ATP binding"/>
    <property type="evidence" value="ECO:0007669"/>
    <property type="project" value="UniProtKB-KW"/>
</dbReference>
<name>A0A645G195_9ZZZZ</name>
<comment type="similarity">
    <text evidence="2">Belongs to the class-I aminoacyl-tRNA synthetase family.</text>
</comment>
<dbReference type="EMBL" id="VSSQ01065139">
    <property type="protein sequence ID" value="MPN17904.1"/>
    <property type="molecule type" value="Genomic_DNA"/>
</dbReference>
<comment type="subcellular location">
    <subcellularLocation>
        <location evidence="1">Cytoplasm</location>
    </subcellularLocation>
</comment>
<evidence type="ECO:0000256" key="3">
    <source>
        <dbReference type="ARBA" id="ARBA00012837"/>
    </source>
</evidence>
<evidence type="ECO:0000256" key="10">
    <source>
        <dbReference type="ARBA" id="ARBA00049339"/>
    </source>
</evidence>
<organism evidence="12">
    <name type="scientific">bioreactor metagenome</name>
    <dbReference type="NCBI Taxonomy" id="1076179"/>
    <lineage>
        <taxon>unclassified sequences</taxon>
        <taxon>metagenomes</taxon>
        <taxon>ecological metagenomes</taxon>
    </lineage>
</organism>
<dbReference type="InterPro" id="IPR009080">
    <property type="entry name" value="tRNAsynth_Ia_anticodon-bd"/>
</dbReference>
<dbReference type="Pfam" id="PF05746">
    <property type="entry name" value="DALR_1"/>
    <property type="match status" value="1"/>
</dbReference>
<evidence type="ECO:0000256" key="5">
    <source>
        <dbReference type="ARBA" id="ARBA00022598"/>
    </source>
</evidence>
<dbReference type="InterPro" id="IPR008909">
    <property type="entry name" value="DALR_anticod-bd"/>
</dbReference>
<evidence type="ECO:0000313" key="12">
    <source>
        <dbReference type="EMBL" id="MPN17904.1"/>
    </source>
</evidence>
<evidence type="ECO:0000256" key="8">
    <source>
        <dbReference type="ARBA" id="ARBA00022917"/>
    </source>
</evidence>